<evidence type="ECO:0000313" key="3">
    <source>
        <dbReference type="Proteomes" id="UP001044222"/>
    </source>
</evidence>
<feature type="region of interest" description="Disordered" evidence="1">
    <location>
        <begin position="62"/>
        <end position="84"/>
    </location>
</feature>
<organism evidence="2 3">
    <name type="scientific">Anguilla anguilla</name>
    <name type="common">European freshwater eel</name>
    <name type="synonym">Muraena anguilla</name>
    <dbReference type="NCBI Taxonomy" id="7936"/>
    <lineage>
        <taxon>Eukaryota</taxon>
        <taxon>Metazoa</taxon>
        <taxon>Chordata</taxon>
        <taxon>Craniata</taxon>
        <taxon>Vertebrata</taxon>
        <taxon>Euteleostomi</taxon>
        <taxon>Actinopterygii</taxon>
        <taxon>Neopterygii</taxon>
        <taxon>Teleostei</taxon>
        <taxon>Anguilliformes</taxon>
        <taxon>Anguillidae</taxon>
        <taxon>Anguilla</taxon>
    </lineage>
</organism>
<reference evidence="2" key="1">
    <citation type="submission" date="2021-01" db="EMBL/GenBank/DDBJ databases">
        <title>A chromosome-scale assembly of European eel, Anguilla anguilla.</title>
        <authorList>
            <person name="Henkel C."/>
            <person name="Jong-Raadsen S.A."/>
            <person name="Dufour S."/>
            <person name="Weltzien F.-A."/>
            <person name="Palstra A.P."/>
            <person name="Pelster B."/>
            <person name="Spaink H.P."/>
            <person name="Van Den Thillart G.E."/>
            <person name="Jansen H."/>
            <person name="Zahm M."/>
            <person name="Klopp C."/>
            <person name="Cedric C."/>
            <person name="Louis A."/>
            <person name="Berthelot C."/>
            <person name="Parey E."/>
            <person name="Roest Crollius H."/>
            <person name="Montfort J."/>
            <person name="Robinson-Rechavi M."/>
            <person name="Bucao C."/>
            <person name="Bouchez O."/>
            <person name="Gislard M."/>
            <person name="Lluch J."/>
            <person name="Milhes M."/>
            <person name="Lampietro C."/>
            <person name="Lopez Roques C."/>
            <person name="Donnadieu C."/>
            <person name="Braasch I."/>
            <person name="Desvignes T."/>
            <person name="Postlethwait J."/>
            <person name="Bobe J."/>
            <person name="Guiguen Y."/>
            <person name="Dirks R."/>
        </authorList>
    </citation>
    <scope>NUCLEOTIDE SEQUENCE</scope>
    <source>
        <strain evidence="2">Tag_6206</strain>
        <tissue evidence="2">Liver</tissue>
    </source>
</reference>
<comment type="caution">
    <text evidence="2">The sequence shown here is derived from an EMBL/GenBank/DDBJ whole genome shotgun (WGS) entry which is preliminary data.</text>
</comment>
<dbReference type="AlphaFoldDB" id="A0A9D3MPG2"/>
<evidence type="ECO:0000313" key="2">
    <source>
        <dbReference type="EMBL" id="KAG5852679.1"/>
    </source>
</evidence>
<evidence type="ECO:0000256" key="1">
    <source>
        <dbReference type="SAM" id="MobiDB-lite"/>
    </source>
</evidence>
<dbReference type="EMBL" id="JAFIRN010000003">
    <property type="protein sequence ID" value="KAG5852679.1"/>
    <property type="molecule type" value="Genomic_DNA"/>
</dbReference>
<dbReference type="Proteomes" id="UP001044222">
    <property type="component" value="Unassembled WGS sequence"/>
</dbReference>
<proteinExistence type="predicted"/>
<feature type="compositionally biased region" description="Polar residues" evidence="1">
    <location>
        <begin position="62"/>
        <end position="77"/>
    </location>
</feature>
<name>A0A9D3MPG2_ANGAN</name>
<gene>
    <name evidence="2" type="ORF">ANANG_G00065150</name>
</gene>
<accession>A0A9D3MPG2</accession>
<keyword evidence="3" id="KW-1185">Reference proteome</keyword>
<sequence>MDIVSKLNIEAKIRKDCGILHSCVEYIATTVLCWSKSKYEEQVWEVNMRLKLQDICRDVGMSPSSSEAPLMSAQDTQRAALADL</sequence>
<protein>
    <submittedName>
        <fullName evidence="2">Uncharacterized protein</fullName>
    </submittedName>
</protein>